<evidence type="ECO:0000259" key="1">
    <source>
        <dbReference type="Pfam" id="PF00899"/>
    </source>
</evidence>
<dbReference type="SUPFAM" id="SSF69572">
    <property type="entry name" value="Activating enzymes of the ubiquitin-like proteins"/>
    <property type="match status" value="1"/>
</dbReference>
<dbReference type="GO" id="GO:0061504">
    <property type="term" value="P:cyclic threonylcarbamoyladenosine biosynthetic process"/>
    <property type="evidence" value="ECO:0007669"/>
    <property type="project" value="TreeGrafter"/>
</dbReference>
<name>A0A1G6C6Z8_9BACT</name>
<accession>A0A1G6C6Z8</accession>
<keyword evidence="3" id="KW-1185">Reference proteome</keyword>
<evidence type="ECO:0000313" key="2">
    <source>
        <dbReference type="EMBL" id="SDB28591.1"/>
    </source>
</evidence>
<dbReference type="Proteomes" id="UP000198771">
    <property type="component" value="Unassembled WGS sequence"/>
</dbReference>
<dbReference type="EMBL" id="FMXO01000007">
    <property type="protein sequence ID" value="SDB28591.1"/>
    <property type="molecule type" value="Genomic_DNA"/>
</dbReference>
<keyword evidence="2" id="KW-0808">Transferase</keyword>
<proteinExistence type="predicted"/>
<dbReference type="OrthoDB" id="9804286at2"/>
<dbReference type="NCBIfam" id="NF006395">
    <property type="entry name" value="PRK08644.1"/>
    <property type="match status" value="1"/>
</dbReference>
<dbReference type="InterPro" id="IPR045886">
    <property type="entry name" value="ThiF/MoeB/HesA"/>
</dbReference>
<dbReference type="STRING" id="617002.SAMN05660653_01361"/>
<dbReference type="GO" id="GO:0008641">
    <property type="term" value="F:ubiquitin-like modifier activating enzyme activity"/>
    <property type="evidence" value="ECO:0007669"/>
    <property type="project" value="InterPro"/>
</dbReference>
<dbReference type="PANTHER" id="PTHR43267:SF3">
    <property type="entry name" value="THIF PROTEIN"/>
    <property type="match status" value="1"/>
</dbReference>
<dbReference type="GO" id="GO:0061503">
    <property type="term" value="F:tRNA threonylcarbamoyladenosine dehydratase"/>
    <property type="evidence" value="ECO:0007669"/>
    <property type="project" value="TreeGrafter"/>
</dbReference>
<dbReference type="RefSeq" id="WP_092119104.1">
    <property type="nucleotide sequence ID" value="NZ_FMXO01000007.1"/>
</dbReference>
<sequence>MNFTEQGIAGHIGTQALERLQQARIGLAGAGGLGSNCAHFLVRAGFKRFVLVDFDRVEASNLNRQFFFPDQIGQPKVAALAANLLRINPNLELDLFETRITGRNVHELFARCTAVAECVDDPGAKKLLAESMVPVKELFVAASGVAGYGDPDRIRTRMVRPGFLLVGDETSTCCLTNLPQAPIVALAAARQADAILTWHLTPTPS</sequence>
<dbReference type="GO" id="GO:0016779">
    <property type="term" value="F:nucleotidyltransferase activity"/>
    <property type="evidence" value="ECO:0007669"/>
    <property type="project" value="UniProtKB-KW"/>
</dbReference>
<feature type="domain" description="THIF-type NAD/FAD binding fold" evidence="1">
    <location>
        <begin position="11"/>
        <end position="153"/>
    </location>
</feature>
<evidence type="ECO:0000313" key="3">
    <source>
        <dbReference type="Proteomes" id="UP000198771"/>
    </source>
</evidence>
<organism evidence="2 3">
    <name type="scientific">Desulfonatronum thiosulfatophilum</name>
    <dbReference type="NCBI Taxonomy" id="617002"/>
    <lineage>
        <taxon>Bacteria</taxon>
        <taxon>Pseudomonadati</taxon>
        <taxon>Thermodesulfobacteriota</taxon>
        <taxon>Desulfovibrionia</taxon>
        <taxon>Desulfovibrionales</taxon>
        <taxon>Desulfonatronaceae</taxon>
        <taxon>Desulfonatronum</taxon>
    </lineage>
</organism>
<dbReference type="PANTHER" id="PTHR43267">
    <property type="entry name" value="TRNA THREONYLCARBAMOYLADENOSINE DEHYDRATASE"/>
    <property type="match status" value="1"/>
</dbReference>
<keyword evidence="2" id="KW-0548">Nucleotidyltransferase</keyword>
<dbReference type="Gene3D" id="3.40.50.720">
    <property type="entry name" value="NAD(P)-binding Rossmann-like Domain"/>
    <property type="match status" value="1"/>
</dbReference>
<dbReference type="Pfam" id="PF00899">
    <property type="entry name" value="ThiF"/>
    <property type="match status" value="1"/>
</dbReference>
<reference evidence="2 3" key="1">
    <citation type="submission" date="2016-10" db="EMBL/GenBank/DDBJ databases">
        <authorList>
            <person name="de Groot N.N."/>
        </authorList>
    </citation>
    <scope>NUCLEOTIDE SEQUENCE [LARGE SCALE GENOMIC DNA]</scope>
    <source>
        <strain evidence="2 3">ASO4-2</strain>
    </source>
</reference>
<gene>
    <name evidence="2" type="ORF">SAMN05660653_01361</name>
</gene>
<dbReference type="InterPro" id="IPR035985">
    <property type="entry name" value="Ubiquitin-activating_enz"/>
</dbReference>
<dbReference type="InterPro" id="IPR000594">
    <property type="entry name" value="ThiF_NAD_FAD-bd"/>
</dbReference>
<dbReference type="AlphaFoldDB" id="A0A1G6C6Z8"/>
<protein>
    <submittedName>
        <fullName evidence="2">Sulfur carrier protein ThiS adenylyltransferase</fullName>
    </submittedName>
</protein>